<dbReference type="Proteomes" id="UP000192761">
    <property type="component" value="Unassembled WGS sequence"/>
</dbReference>
<feature type="domain" description="Thioesterase" evidence="2">
    <location>
        <begin position="23"/>
        <end position="249"/>
    </location>
</feature>
<organism evidence="3 4">
    <name type="scientific">Andreprevotia lacus DSM 23236</name>
    <dbReference type="NCBI Taxonomy" id="1121001"/>
    <lineage>
        <taxon>Bacteria</taxon>
        <taxon>Pseudomonadati</taxon>
        <taxon>Pseudomonadota</taxon>
        <taxon>Betaproteobacteria</taxon>
        <taxon>Neisseriales</taxon>
        <taxon>Chitinibacteraceae</taxon>
        <taxon>Andreprevotia</taxon>
    </lineage>
</organism>
<name>A0A1W1XEL4_9NEIS</name>
<protein>
    <submittedName>
        <fullName evidence="3">Medium-chain acyl-[acyl-carrier-protein] hydrolase</fullName>
    </submittedName>
</protein>
<evidence type="ECO:0000256" key="1">
    <source>
        <dbReference type="ARBA" id="ARBA00007169"/>
    </source>
</evidence>
<keyword evidence="3" id="KW-0378">Hydrolase</keyword>
<dbReference type="RefSeq" id="WP_084090061.1">
    <property type="nucleotide sequence ID" value="NZ_FWXD01000006.1"/>
</dbReference>
<evidence type="ECO:0000313" key="3">
    <source>
        <dbReference type="EMBL" id="SMC22376.1"/>
    </source>
</evidence>
<dbReference type="STRING" id="1121001.SAMN02745857_01402"/>
<proteinExistence type="inferred from homology"/>
<dbReference type="PANTHER" id="PTHR11487:SF0">
    <property type="entry name" value="S-ACYL FATTY ACID SYNTHASE THIOESTERASE, MEDIUM CHAIN"/>
    <property type="match status" value="1"/>
</dbReference>
<dbReference type="InterPro" id="IPR001031">
    <property type="entry name" value="Thioesterase"/>
</dbReference>
<dbReference type="EMBL" id="FWXD01000006">
    <property type="protein sequence ID" value="SMC22376.1"/>
    <property type="molecule type" value="Genomic_DNA"/>
</dbReference>
<dbReference type="OrthoDB" id="8480037at2"/>
<evidence type="ECO:0000313" key="4">
    <source>
        <dbReference type="Proteomes" id="UP000192761"/>
    </source>
</evidence>
<dbReference type="Pfam" id="PF00975">
    <property type="entry name" value="Thioesterase"/>
    <property type="match status" value="1"/>
</dbReference>
<dbReference type="Gene3D" id="3.40.50.1820">
    <property type="entry name" value="alpha/beta hydrolase"/>
    <property type="match status" value="1"/>
</dbReference>
<accession>A0A1W1XEL4</accession>
<dbReference type="SUPFAM" id="SSF53474">
    <property type="entry name" value="alpha/beta-Hydrolases"/>
    <property type="match status" value="1"/>
</dbReference>
<dbReference type="InterPro" id="IPR029058">
    <property type="entry name" value="AB_hydrolase_fold"/>
</dbReference>
<dbReference type="PANTHER" id="PTHR11487">
    <property type="entry name" value="THIOESTERASE"/>
    <property type="match status" value="1"/>
</dbReference>
<evidence type="ECO:0000259" key="2">
    <source>
        <dbReference type="Pfam" id="PF00975"/>
    </source>
</evidence>
<dbReference type="InterPro" id="IPR012223">
    <property type="entry name" value="TEII"/>
</dbReference>
<dbReference type="AlphaFoldDB" id="A0A1W1XEL4"/>
<keyword evidence="4" id="KW-1185">Reference proteome</keyword>
<gene>
    <name evidence="3" type="ORF">SAMN02745857_01402</name>
</gene>
<sequence length="255" mass="28162">MKSTPPSASPWFAGPKNPAGLLRLYCFPYAGGSANHFLGWQSTLAPFIDIHAVQLPGRGVRFSEPPHSHWKILLDELTNAFCTHLAQQEGPYAFYGHSLGALIAFELTRRLTALQQPLPRQLAVSGCEPPAHRSPREILSTLDDDALIAGLQRLNGTPAEVLAHRELMALLLPAIRADFSLAENYRYQPAPALSMPIAVLTGTSDPRVNADQVDRWQEETQVACTVHRFDGDHFFIDSQQRAVLALLHKCLTVEN</sequence>
<dbReference type="GO" id="GO:0008610">
    <property type="term" value="P:lipid biosynthetic process"/>
    <property type="evidence" value="ECO:0007669"/>
    <property type="project" value="TreeGrafter"/>
</dbReference>
<dbReference type="GO" id="GO:0016787">
    <property type="term" value="F:hydrolase activity"/>
    <property type="evidence" value="ECO:0007669"/>
    <property type="project" value="UniProtKB-KW"/>
</dbReference>
<reference evidence="3 4" key="1">
    <citation type="submission" date="2017-04" db="EMBL/GenBank/DDBJ databases">
        <authorList>
            <person name="Afonso C.L."/>
            <person name="Miller P.J."/>
            <person name="Scott M.A."/>
            <person name="Spackman E."/>
            <person name="Goraichik I."/>
            <person name="Dimitrov K.M."/>
            <person name="Suarez D.L."/>
            <person name="Swayne D.E."/>
        </authorList>
    </citation>
    <scope>NUCLEOTIDE SEQUENCE [LARGE SCALE GENOMIC DNA]</scope>
    <source>
        <strain evidence="3 4">DSM 23236</strain>
    </source>
</reference>
<comment type="similarity">
    <text evidence="1">Belongs to the thioesterase family.</text>
</comment>